<comment type="caution">
    <text evidence="1">The sequence shown here is derived from an EMBL/GenBank/DDBJ whole genome shotgun (WGS) entry which is preliminary data.</text>
</comment>
<sequence length="132" mass="15444">MVRPLGTVARTKAEHLLYAHWKPPAVANETKCGRATAYRWNQRIQMYRTIDIPYAQSAGRPRRITTAAKEWLLEYHARRPWAYQDELAIALEEEWGIMVSQPTICRVLKDSKISRKKGQRVGQKRNLELRVE</sequence>
<protein>
    <submittedName>
        <fullName evidence="1">Uncharacterized protein</fullName>
    </submittedName>
</protein>
<proteinExistence type="predicted"/>
<dbReference type="AlphaFoldDB" id="A0A8H3J8L9"/>
<keyword evidence="2" id="KW-1185">Reference proteome</keyword>
<dbReference type="OrthoDB" id="5387801at2759"/>
<dbReference type="Gene3D" id="1.10.10.60">
    <property type="entry name" value="Homeodomain-like"/>
    <property type="match status" value="1"/>
</dbReference>
<dbReference type="InterPro" id="IPR009057">
    <property type="entry name" value="Homeodomain-like_sf"/>
</dbReference>
<name>A0A8H3J8L9_9LECA</name>
<gene>
    <name evidence="1" type="ORF">IMSHALPRED_004478</name>
</gene>
<evidence type="ECO:0000313" key="1">
    <source>
        <dbReference type="EMBL" id="CAF9942716.1"/>
    </source>
</evidence>
<reference evidence="1" key="1">
    <citation type="submission" date="2021-03" db="EMBL/GenBank/DDBJ databases">
        <authorList>
            <person name="Tagirdzhanova G."/>
        </authorList>
    </citation>
    <scope>NUCLEOTIDE SEQUENCE</scope>
</reference>
<evidence type="ECO:0000313" key="2">
    <source>
        <dbReference type="Proteomes" id="UP000664534"/>
    </source>
</evidence>
<dbReference type="Proteomes" id="UP000664534">
    <property type="component" value="Unassembled WGS sequence"/>
</dbReference>
<dbReference type="EMBL" id="CAJPDT010000217">
    <property type="protein sequence ID" value="CAF9942716.1"/>
    <property type="molecule type" value="Genomic_DNA"/>
</dbReference>
<dbReference type="SUPFAM" id="SSF46689">
    <property type="entry name" value="Homeodomain-like"/>
    <property type="match status" value="1"/>
</dbReference>
<organism evidence="1 2">
    <name type="scientific">Imshaugia aleurites</name>
    <dbReference type="NCBI Taxonomy" id="172621"/>
    <lineage>
        <taxon>Eukaryota</taxon>
        <taxon>Fungi</taxon>
        <taxon>Dikarya</taxon>
        <taxon>Ascomycota</taxon>
        <taxon>Pezizomycotina</taxon>
        <taxon>Lecanoromycetes</taxon>
        <taxon>OSLEUM clade</taxon>
        <taxon>Lecanoromycetidae</taxon>
        <taxon>Lecanorales</taxon>
        <taxon>Lecanorineae</taxon>
        <taxon>Parmeliaceae</taxon>
        <taxon>Imshaugia</taxon>
    </lineage>
</organism>
<accession>A0A8H3J8L9</accession>